<organism evidence="1 2">
    <name type="scientific">Elysia chlorotica</name>
    <name type="common">Eastern emerald elysia</name>
    <name type="synonym">Sea slug</name>
    <dbReference type="NCBI Taxonomy" id="188477"/>
    <lineage>
        <taxon>Eukaryota</taxon>
        <taxon>Metazoa</taxon>
        <taxon>Spiralia</taxon>
        <taxon>Lophotrochozoa</taxon>
        <taxon>Mollusca</taxon>
        <taxon>Gastropoda</taxon>
        <taxon>Heterobranchia</taxon>
        <taxon>Euthyneura</taxon>
        <taxon>Panpulmonata</taxon>
        <taxon>Sacoglossa</taxon>
        <taxon>Placobranchoidea</taxon>
        <taxon>Plakobranchidae</taxon>
        <taxon>Elysia</taxon>
    </lineage>
</organism>
<evidence type="ECO:0000313" key="2">
    <source>
        <dbReference type="Proteomes" id="UP000271974"/>
    </source>
</evidence>
<proteinExistence type="predicted"/>
<keyword evidence="2" id="KW-1185">Reference proteome</keyword>
<protein>
    <submittedName>
        <fullName evidence="1">Uncharacterized protein</fullName>
    </submittedName>
</protein>
<name>A0A433TE00_ELYCH</name>
<sequence length="154" mass="18396">MYCKIFNHTTSKKNSHGGEKQTTAKTWKEETNMYGKRSLKRPTNCNVKNREWSRQTNYSRNVVWRDGQTSANMWLYKTKKWSKNVADETNYSKTCMEEKDKTTLKCGLARWRNFSKNVVVFWQTASKTWFGKVDKLEHKTWLENTNNLQQKRHG</sequence>
<dbReference type="EMBL" id="RQTK01000430">
    <property type="protein sequence ID" value="RUS79750.1"/>
    <property type="molecule type" value="Genomic_DNA"/>
</dbReference>
<comment type="caution">
    <text evidence="1">The sequence shown here is derived from an EMBL/GenBank/DDBJ whole genome shotgun (WGS) entry which is preliminary data.</text>
</comment>
<reference evidence="1 2" key="1">
    <citation type="submission" date="2019-01" db="EMBL/GenBank/DDBJ databases">
        <title>A draft genome assembly of the solar-powered sea slug Elysia chlorotica.</title>
        <authorList>
            <person name="Cai H."/>
            <person name="Li Q."/>
            <person name="Fang X."/>
            <person name="Li J."/>
            <person name="Curtis N.E."/>
            <person name="Altenburger A."/>
            <person name="Shibata T."/>
            <person name="Feng M."/>
            <person name="Maeda T."/>
            <person name="Schwartz J.A."/>
            <person name="Shigenobu S."/>
            <person name="Lundholm N."/>
            <person name="Nishiyama T."/>
            <person name="Yang H."/>
            <person name="Hasebe M."/>
            <person name="Li S."/>
            <person name="Pierce S.K."/>
            <person name="Wang J."/>
        </authorList>
    </citation>
    <scope>NUCLEOTIDE SEQUENCE [LARGE SCALE GENOMIC DNA]</scope>
    <source>
        <strain evidence="1">EC2010</strain>
        <tissue evidence="1">Whole organism of an adult</tissue>
    </source>
</reference>
<evidence type="ECO:0000313" key="1">
    <source>
        <dbReference type="EMBL" id="RUS79750.1"/>
    </source>
</evidence>
<dbReference type="AlphaFoldDB" id="A0A433TE00"/>
<dbReference type="Proteomes" id="UP000271974">
    <property type="component" value="Unassembled WGS sequence"/>
</dbReference>
<gene>
    <name evidence="1" type="ORF">EGW08_012495</name>
</gene>
<accession>A0A433TE00</accession>